<gene>
    <name evidence="1" type="ORF">OG327_04370</name>
</gene>
<proteinExistence type="predicted"/>
<dbReference type="EMBL" id="CP108264">
    <property type="protein sequence ID" value="WTU72638.1"/>
    <property type="molecule type" value="Genomic_DNA"/>
</dbReference>
<dbReference type="AlphaFoldDB" id="A0AAU2JMH9"/>
<sequence>MHREFKGALVSCAGSLRPVELEDEVSQLLLPEPEAVEELAQLLF</sequence>
<protein>
    <submittedName>
        <fullName evidence="1">Uncharacterized protein</fullName>
    </submittedName>
</protein>
<name>A0AAU2JMH9_9ACTN</name>
<organism evidence="1">
    <name type="scientific">Streptomyces sp. NBC_00049</name>
    <dbReference type="NCBI Taxonomy" id="2903617"/>
    <lineage>
        <taxon>Bacteria</taxon>
        <taxon>Bacillati</taxon>
        <taxon>Actinomycetota</taxon>
        <taxon>Actinomycetes</taxon>
        <taxon>Kitasatosporales</taxon>
        <taxon>Streptomycetaceae</taxon>
        <taxon>Streptomyces</taxon>
    </lineage>
</organism>
<reference evidence="1" key="1">
    <citation type="submission" date="2022-10" db="EMBL/GenBank/DDBJ databases">
        <title>The complete genomes of actinobacterial strains from the NBC collection.</title>
        <authorList>
            <person name="Joergensen T.S."/>
            <person name="Alvarez Arevalo M."/>
            <person name="Sterndorff E.B."/>
            <person name="Faurdal D."/>
            <person name="Vuksanovic O."/>
            <person name="Mourched A.-S."/>
            <person name="Charusanti P."/>
            <person name="Shaw S."/>
            <person name="Blin K."/>
            <person name="Weber T."/>
        </authorList>
    </citation>
    <scope>NUCLEOTIDE SEQUENCE</scope>
    <source>
        <strain evidence="1">NBC_00049</strain>
    </source>
</reference>
<accession>A0AAU2JMH9</accession>
<evidence type="ECO:0000313" key="1">
    <source>
        <dbReference type="EMBL" id="WTU72638.1"/>
    </source>
</evidence>